<reference evidence="1 2" key="1">
    <citation type="submission" date="2023-01" db="EMBL/GenBank/DDBJ databases">
        <title>Complete genome sequence of Marinomonas pontica strain 200518_36.</title>
        <authorList>
            <person name="Ueki S."/>
            <person name="Gajardo G."/>
            <person name="Maruyama F."/>
        </authorList>
    </citation>
    <scope>NUCLEOTIDE SEQUENCE [LARGE SCALE GENOMIC DNA]</scope>
    <source>
        <strain evidence="1 2">200518_36</strain>
    </source>
</reference>
<gene>
    <name evidence="1" type="ORF">MACH16_23510</name>
</gene>
<organism evidence="1 2">
    <name type="scientific">Marinomonas pontica</name>
    <dbReference type="NCBI Taxonomy" id="264739"/>
    <lineage>
        <taxon>Bacteria</taxon>
        <taxon>Pseudomonadati</taxon>
        <taxon>Pseudomonadota</taxon>
        <taxon>Gammaproteobacteria</taxon>
        <taxon>Oceanospirillales</taxon>
        <taxon>Oceanospirillaceae</taxon>
        <taxon>Marinomonas</taxon>
    </lineage>
</organism>
<evidence type="ECO:0000313" key="1">
    <source>
        <dbReference type="EMBL" id="BDX03603.1"/>
    </source>
</evidence>
<sequence length="186" mass="20770">MINVLTGVLRISRRHADLAAFRGWLCFVVGCLFSFQTQAVSVHASDITPSIDTTPILTVSDSDRVVSLSMSDIESLDLFETDDMTHFDGPKGKFAGVWLNDFLKKYQLDDALRLRLLALDGYEVFLPKEGRERKQYLLVTRLNGLPVSASDLGPLMLIIPSDADLPSHLAESKTFWIWAINDIVAQ</sequence>
<evidence type="ECO:0008006" key="3">
    <source>
        <dbReference type="Google" id="ProtNLM"/>
    </source>
</evidence>
<dbReference type="Proteomes" id="UP001307608">
    <property type="component" value="Chromosome"/>
</dbReference>
<keyword evidence="2" id="KW-1185">Reference proteome</keyword>
<proteinExistence type="predicted"/>
<dbReference type="InterPro" id="IPR036374">
    <property type="entry name" value="OxRdtase_Mopterin-bd_sf"/>
</dbReference>
<dbReference type="EMBL" id="AP027271">
    <property type="protein sequence ID" value="BDX03603.1"/>
    <property type="molecule type" value="Genomic_DNA"/>
</dbReference>
<evidence type="ECO:0000313" key="2">
    <source>
        <dbReference type="Proteomes" id="UP001307608"/>
    </source>
</evidence>
<accession>A0ABN6WPI9</accession>
<protein>
    <recommendedName>
        <fullName evidence="3">Molybdopterin-dependent oxidoreductase</fullName>
    </recommendedName>
</protein>
<dbReference type="SUPFAM" id="SSF56524">
    <property type="entry name" value="Oxidoreductase molybdopterin-binding domain"/>
    <property type="match status" value="1"/>
</dbReference>
<dbReference type="RefSeq" id="WP_338268250.1">
    <property type="nucleotide sequence ID" value="NZ_AP027271.1"/>
</dbReference>
<name>A0ABN6WPI9_9GAMM</name>